<feature type="domain" description="O-methyltransferase dimerisation" evidence="6">
    <location>
        <begin position="59"/>
        <end position="134"/>
    </location>
</feature>
<organism evidence="7 8">
    <name type="scientific">Aureimonas glaciei</name>
    <dbReference type="NCBI Taxonomy" id="1776957"/>
    <lineage>
        <taxon>Bacteria</taxon>
        <taxon>Pseudomonadati</taxon>
        <taxon>Pseudomonadota</taxon>
        <taxon>Alphaproteobacteria</taxon>
        <taxon>Hyphomicrobiales</taxon>
        <taxon>Aurantimonadaceae</taxon>
        <taxon>Aureimonas</taxon>
    </lineage>
</organism>
<reference evidence="7" key="1">
    <citation type="journal article" date="2014" name="Int. J. Syst. Evol. Microbiol.">
        <title>Complete genome sequence of Corynebacterium casei LMG S-19264T (=DSM 44701T), isolated from a smear-ripened cheese.</title>
        <authorList>
            <consortium name="US DOE Joint Genome Institute (JGI-PGF)"/>
            <person name="Walter F."/>
            <person name="Albersmeier A."/>
            <person name="Kalinowski J."/>
            <person name="Ruckert C."/>
        </authorList>
    </citation>
    <scope>NUCLEOTIDE SEQUENCE</scope>
    <source>
        <strain evidence="7">CGMCC 1.15493</strain>
    </source>
</reference>
<proteinExistence type="predicted"/>
<dbReference type="GO" id="GO:0046983">
    <property type="term" value="F:protein dimerization activity"/>
    <property type="evidence" value="ECO:0007669"/>
    <property type="project" value="InterPro"/>
</dbReference>
<dbReference type="GO" id="GO:0032259">
    <property type="term" value="P:methylation"/>
    <property type="evidence" value="ECO:0007669"/>
    <property type="project" value="UniProtKB-KW"/>
</dbReference>
<evidence type="ECO:0000313" key="8">
    <source>
        <dbReference type="Proteomes" id="UP000613160"/>
    </source>
</evidence>
<dbReference type="Gene3D" id="3.40.50.150">
    <property type="entry name" value="Vaccinia Virus protein VP39"/>
    <property type="match status" value="1"/>
</dbReference>
<evidence type="ECO:0000256" key="1">
    <source>
        <dbReference type="ARBA" id="ARBA00022603"/>
    </source>
</evidence>
<dbReference type="RefSeq" id="WP_188850463.1">
    <property type="nucleotide sequence ID" value="NZ_BMJJ01000004.1"/>
</dbReference>
<evidence type="ECO:0000256" key="3">
    <source>
        <dbReference type="ARBA" id="ARBA00022691"/>
    </source>
</evidence>
<dbReference type="Gene3D" id="1.10.287.1350">
    <property type="match status" value="1"/>
</dbReference>
<dbReference type="InterPro" id="IPR001077">
    <property type="entry name" value="COMT_C"/>
</dbReference>
<dbReference type="SUPFAM" id="SSF53335">
    <property type="entry name" value="S-adenosyl-L-methionine-dependent methyltransferases"/>
    <property type="match status" value="1"/>
</dbReference>
<comment type="caution">
    <text evidence="7">The sequence shown here is derived from an EMBL/GenBank/DDBJ whole genome shotgun (WGS) entry which is preliminary data.</text>
</comment>
<evidence type="ECO:0000256" key="4">
    <source>
        <dbReference type="PIRSR" id="PIRSR005739-1"/>
    </source>
</evidence>
<evidence type="ECO:0000256" key="2">
    <source>
        <dbReference type="ARBA" id="ARBA00022679"/>
    </source>
</evidence>
<sequence>MTAEPLPHPVPAASMLAVWLDRLRDLRNRKVADPGFRRFAARFFLTRPFARRQAAALFDLAAGFVYAQILRACVRAELFDLLAPGPLAPAAIAGRTGLPLDGALRLVRAAASLDLLEERRDGRFALGPLGAAMVGNPGVTAMIAHHDMLYRDLEDPIALLSGRRRAELNRFWSYADRGAPENDGPGGHDDPPSVAGYTALMGASQAMVAAEILDAYPLDRHRRLLDVGGGDASFLVAAGARAPHLALSLFELPAVARIAQGRLAAAGLAARATVTAGSFLADPLPTGADLVTLNRILHDHDDAEVLRLLRAVRRAIAPDGVLLVAEPMAGTPGARASGDAYFGFYLLAMGQGRPRTLPEIVALLTQAGFDGATVHPTHTPMIARLVSARPTTAR</sequence>
<feature type="active site" description="Proton acceptor" evidence="4">
    <location>
        <position position="298"/>
    </location>
</feature>
<gene>
    <name evidence="7" type="ORF">GCM10011335_20060</name>
</gene>
<dbReference type="Proteomes" id="UP000613160">
    <property type="component" value="Unassembled WGS sequence"/>
</dbReference>
<keyword evidence="8" id="KW-1185">Reference proteome</keyword>
<keyword evidence="1" id="KW-0489">Methyltransferase</keyword>
<accession>A0A916XWM1</accession>
<dbReference type="PANTHER" id="PTHR43712">
    <property type="entry name" value="PUTATIVE (AFU_ORTHOLOGUE AFUA_4G14580)-RELATED"/>
    <property type="match status" value="1"/>
</dbReference>
<dbReference type="SUPFAM" id="SSF46785">
    <property type="entry name" value="Winged helix' DNA-binding domain"/>
    <property type="match status" value="1"/>
</dbReference>
<evidence type="ECO:0000259" key="6">
    <source>
        <dbReference type="Pfam" id="PF08100"/>
    </source>
</evidence>
<dbReference type="InterPro" id="IPR036388">
    <property type="entry name" value="WH-like_DNA-bd_sf"/>
</dbReference>
<dbReference type="PROSITE" id="PS51683">
    <property type="entry name" value="SAM_OMT_II"/>
    <property type="match status" value="1"/>
</dbReference>
<dbReference type="InterPro" id="IPR016461">
    <property type="entry name" value="COMT-like"/>
</dbReference>
<protein>
    <submittedName>
        <fullName evidence="7">O-methyltransferase</fullName>
    </submittedName>
</protein>
<dbReference type="Gene3D" id="1.10.10.10">
    <property type="entry name" value="Winged helix-like DNA-binding domain superfamily/Winged helix DNA-binding domain"/>
    <property type="match status" value="1"/>
</dbReference>
<dbReference type="InterPro" id="IPR012967">
    <property type="entry name" value="COMT_dimerisation"/>
</dbReference>
<dbReference type="PANTHER" id="PTHR43712:SF2">
    <property type="entry name" value="O-METHYLTRANSFERASE CICE"/>
    <property type="match status" value="1"/>
</dbReference>
<dbReference type="InterPro" id="IPR029063">
    <property type="entry name" value="SAM-dependent_MTases_sf"/>
</dbReference>
<feature type="domain" description="O-methyltransferase C-terminal" evidence="5">
    <location>
        <begin position="188"/>
        <end position="369"/>
    </location>
</feature>
<keyword evidence="2" id="KW-0808">Transferase</keyword>
<dbReference type="Pfam" id="PF00891">
    <property type="entry name" value="Methyltransf_2"/>
    <property type="match status" value="1"/>
</dbReference>
<keyword evidence="3" id="KW-0949">S-adenosyl-L-methionine</keyword>
<dbReference type="EMBL" id="BMJJ01000004">
    <property type="protein sequence ID" value="GGD17197.1"/>
    <property type="molecule type" value="Genomic_DNA"/>
</dbReference>
<evidence type="ECO:0000313" key="7">
    <source>
        <dbReference type="EMBL" id="GGD17197.1"/>
    </source>
</evidence>
<name>A0A916XWM1_9HYPH</name>
<evidence type="ECO:0000259" key="5">
    <source>
        <dbReference type="Pfam" id="PF00891"/>
    </source>
</evidence>
<dbReference type="AlphaFoldDB" id="A0A916XWM1"/>
<dbReference type="InterPro" id="IPR036390">
    <property type="entry name" value="WH_DNA-bd_sf"/>
</dbReference>
<reference evidence="7" key="2">
    <citation type="submission" date="2020-09" db="EMBL/GenBank/DDBJ databases">
        <authorList>
            <person name="Sun Q."/>
            <person name="Zhou Y."/>
        </authorList>
    </citation>
    <scope>NUCLEOTIDE SEQUENCE</scope>
    <source>
        <strain evidence="7">CGMCC 1.15493</strain>
    </source>
</reference>
<dbReference type="Pfam" id="PF08100">
    <property type="entry name" value="Dimerisation"/>
    <property type="match status" value="1"/>
</dbReference>
<dbReference type="GO" id="GO:0008171">
    <property type="term" value="F:O-methyltransferase activity"/>
    <property type="evidence" value="ECO:0007669"/>
    <property type="project" value="InterPro"/>
</dbReference>